<dbReference type="GO" id="GO:0009279">
    <property type="term" value="C:cell outer membrane"/>
    <property type="evidence" value="ECO:0007669"/>
    <property type="project" value="UniProtKB-SubCell"/>
</dbReference>
<keyword evidence="5" id="KW-0998">Cell outer membrane</keyword>
<sequence>MRKNIYVLMLFLGVMLVEGCTDLQEEVLDESLTGNVTNGDVIAGTLAPAYASLSEVFLHTRYFALQEISTDEAILPYRGGTDWGDNNIYIDMHRHTYTPMNAPVTNTWNFISQGITRSVIAVSNVRALQSEGQQVDAYLAEARGLRAYYSMLSLDLFGIVMSKDTLDVRSRVLRGDEAVNYIEQDLLAAEAVLDNTNGPGRITKAAAQGLLARLYLNAPVYRSPYAETHDFRREDMQKVVEYCNKVIEAGNYALSSEFFEIFDDENHTNKELIFAIDQRANLNGNNRMAYFSLSGDQFPLPQFVNANGTDGPGITPEFYHSWVDAYDGADPATKDMRFYKKNLDPAVTCIAAADFELDRGILRGQQYGLQTDRKGTPFKRCGDGANYVVGPLFNNTRGNPTQPVIFTEEVDYTTYSGYSSGYRVLKYEFSKTSDDGRAKGEFDIILLRLADIYMMRAEAKLRMDDAAGALQDVNAVRAARTARIGIPPLEAIDLDIMFRERGFEFYFEMQRRTDMIRFGKYENAWTEKTNSDPLKRLFPIPQTAIDGASEFEGFLEQNDGY</sequence>
<evidence type="ECO:0000259" key="6">
    <source>
        <dbReference type="Pfam" id="PF07980"/>
    </source>
</evidence>
<comment type="subcellular location">
    <subcellularLocation>
        <location evidence="1">Cell outer membrane</location>
    </subcellularLocation>
</comment>
<gene>
    <name evidence="8" type="ORF">KK078_02705</name>
</gene>
<dbReference type="Proteomes" id="UP001319180">
    <property type="component" value="Unassembled WGS sequence"/>
</dbReference>
<keyword evidence="9" id="KW-1185">Reference proteome</keyword>
<dbReference type="RefSeq" id="WP_254088697.1">
    <property type="nucleotide sequence ID" value="NZ_JAHESC010000003.1"/>
</dbReference>
<dbReference type="InterPro" id="IPR033985">
    <property type="entry name" value="SusD-like_N"/>
</dbReference>
<evidence type="ECO:0000313" key="9">
    <source>
        <dbReference type="Proteomes" id="UP001319180"/>
    </source>
</evidence>
<evidence type="ECO:0000256" key="2">
    <source>
        <dbReference type="ARBA" id="ARBA00006275"/>
    </source>
</evidence>
<reference evidence="8 9" key="1">
    <citation type="submission" date="2021-05" db="EMBL/GenBank/DDBJ databases">
        <title>A Polyphasic approach of four new species of the genus Ohtaekwangia: Ohtaekwangia histidinii sp. nov., Ohtaekwangia cretensis sp. nov., Ohtaekwangia indiensis sp. nov., Ohtaekwangia reichenbachii sp. nov. from diverse environment.</title>
        <authorList>
            <person name="Octaviana S."/>
        </authorList>
    </citation>
    <scope>NUCLEOTIDE SEQUENCE [LARGE SCALE GENOMIC DNA]</scope>
    <source>
        <strain evidence="8 9">PWU37</strain>
    </source>
</reference>
<keyword evidence="4" id="KW-0472">Membrane</keyword>
<dbReference type="SUPFAM" id="SSF48452">
    <property type="entry name" value="TPR-like"/>
    <property type="match status" value="1"/>
</dbReference>
<evidence type="ECO:0000256" key="5">
    <source>
        <dbReference type="ARBA" id="ARBA00023237"/>
    </source>
</evidence>
<dbReference type="Pfam" id="PF07980">
    <property type="entry name" value="SusD_RagB"/>
    <property type="match status" value="1"/>
</dbReference>
<dbReference type="AlphaFoldDB" id="A0AAP2GBS8"/>
<name>A0AAP2GBS8_9BACT</name>
<evidence type="ECO:0000256" key="3">
    <source>
        <dbReference type="ARBA" id="ARBA00022729"/>
    </source>
</evidence>
<organism evidence="8 9">
    <name type="scientific">Dawidia soli</name>
    <dbReference type="NCBI Taxonomy" id="2782352"/>
    <lineage>
        <taxon>Bacteria</taxon>
        <taxon>Pseudomonadati</taxon>
        <taxon>Bacteroidota</taxon>
        <taxon>Cytophagia</taxon>
        <taxon>Cytophagales</taxon>
        <taxon>Chryseotaleaceae</taxon>
        <taxon>Dawidia</taxon>
    </lineage>
</organism>
<keyword evidence="3" id="KW-0732">Signal</keyword>
<dbReference type="InterPro" id="IPR011990">
    <property type="entry name" value="TPR-like_helical_dom_sf"/>
</dbReference>
<dbReference type="Pfam" id="PF14322">
    <property type="entry name" value="SusD-like_3"/>
    <property type="match status" value="1"/>
</dbReference>
<dbReference type="EMBL" id="JAHESC010000003">
    <property type="protein sequence ID" value="MBT1685447.1"/>
    <property type="molecule type" value="Genomic_DNA"/>
</dbReference>
<dbReference type="InterPro" id="IPR012944">
    <property type="entry name" value="SusD_RagB_dom"/>
</dbReference>
<comment type="caution">
    <text evidence="8">The sequence shown here is derived from an EMBL/GenBank/DDBJ whole genome shotgun (WGS) entry which is preliminary data.</text>
</comment>
<evidence type="ECO:0000259" key="7">
    <source>
        <dbReference type="Pfam" id="PF14322"/>
    </source>
</evidence>
<dbReference type="Gene3D" id="1.25.40.390">
    <property type="match status" value="1"/>
</dbReference>
<proteinExistence type="inferred from homology"/>
<protein>
    <submittedName>
        <fullName evidence="8">RagB/SusD family nutrient uptake outer membrane protein</fullName>
    </submittedName>
</protein>
<evidence type="ECO:0000256" key="4">
    <source>
        <dbReference type="ARBA" id="ARBA00023136"/>
    </source>
</evidence>
<accession>A0AAP2GBS8</accession>
<feature type="domain" description="SusD-like N-terminal" evidence="7">
    <location>
        <begin position="90"/>
        <end position="216"/>
    </location>
</feature>
<evidence type="ECO:0000256" key="1">
    <source>
        <dbReference type="ARBA" id="ARBA00004442"/>
    </source>
</evidence>
<feature type="domain" description="RagB/SusD" evidence="6">
    <location>
        <begin position="414"/>
        <end position="529"/>
    </location>
</feature>
<comment type="similarity">
    <text evidence="2">Belongs to the SusD family.</text>
</comment>
<evidence type="ECO:0000313" key="8">
    <source>
        <dbReference type="EMBL" id="MBT1685447.1"/>
    </source>
</evidence>